<dbReference type="InterPro" id="IPR057982">
    <property type="entry name" value="TPR_NAA35"/>
</dbReference>
<dbReference type="STRING" id="1182542.W9YP68"/>
<dbReference type="Pfam" id="PF04112">
    <property type="entry name" value="Mak10"/>
    <property type="match status" value="1"/>
</dbReference>
<dbReference type="AlphaFoldDB" id="W9YP68"/>
<dbReference type="Proteomes" id="UP000019478">
    <property type="component" value="Unassembled WGS sequence"/>
</dbReference>
<feature type="domain" description="NAA35-like N-terminal" evidence="4">
    <location>
        <begin position="29"/>
        <end position="191"/>
    </location>
</feature>
<comment type="caution">
    <text evidence="6">The sequence shown here is derived from an EMBL/GenBank/DDBJ whole genome shotgun (WGS) entry which is preliminary data.</text>
</comment>
<evidence type="ECO:0000256" key="2">
    <source>
        <dbReference type="ARBA" id="ARBA00006289"/>
    </source>
</evidence>
<dbReference type="RefSeq" id="XP_007728345.1">
    <property type="nucleotide sequence ID" value="XM_007730155.1"/>
</dbReference>
<sequence>MVQPQILHPNTQISNITRQFRDAASRLQPGKLVKDEDFTLFEAVGALEIGDPKMDSGSLVFDPDLDEELGLSTVATAEETVWLMDELIRREVAWHMGYPLSQTLFTSVHIERLLWPVPRQLTDARFDRGDPVATRPPSLILDVFQPYCIGLIKCCDLVLSMITSEHYYEEEDFATQIYNRPLLHDFPVDEVLVMLQNARIWLHDSSLPAGLKDALKARLDLRQSLLGLFQSCALGDRSTIEHLDRSIAYIKMVESSAILGRATANEAFTLKIQRKLASSVPPRPMVAIERPKAFDFLRQLITESTIAFQVFDITASGDLLVAYQTFMAQSPQPAIYVRALLQSFLTCHDAVLGKFAVKDFIAQDIQSLVRPIVPLLDHGVGLDDTATDAKFHFCSRLDSFMNRCGHSFLNLFRTFCLNRCRVRRTLCHAALEWDQIQAEAEEMDTLAQSLFREEPMPYPPGEELTLSYSLSSWVYHHKLMQLRIVVQTGFELSIYAPHEFTEIYWYLSFLSSTHLSHLERISFFVSSKQLSAQTSPNAVRETLRNLYRHFTWLKATEAMSKALHRVLVVIQRHGQLTNPNPAYASELLRYELRMRPFMHLSVPEPIDVDVAKDLASLRNLSDPVILQQASQLIQVARKAWDEVMREKWHLQPLSRTEEVKSSPNTSLGATRYGVVEREWTKDVQNAMRACIGAGIAISTLSKAFHEGRIAAVKVEVPPVGHRDRWHSSWPVPRISG</sequence>
<gene>
    <name evidence="6" type="ORF">A1O3_00003</name>
</gene>
<name>W9YP68_9EURO</name>
<dbReference type="OrthoDB" id="269405at2759"/>
<accession>W9YP68</accession>
<proteinExistence type="inferred from homology"/>
<dbReference type="Pfam" id="PF25789">
    <property type="entry name" value="TPR_NAA35"/>
    <property type="match status" value="1"/>
</dbReference>
<dbReference type="GO" id="GO:0031417">
    <property type="term" value="C:NatC complex"/>
    <property type="evidence" value="ECO:0007669"/>
    <property type="project" value="InterPro"/>
</dbReference>
<dbReference type="eggNOG" id="KOG2343">
    <property type="taxonomic scope" value="Eukaryota"/>
</dbReference>
<evidence type="ECO:0000259" key="5">
    <source>
        <dbReference type="Pfam" id="PF25789"/>
    </source>
</evidence>
<organism evidence="6 7">
    <name type="scientific">Capronia epimyces CBS 606.96</name>
    <dbReference type="NCBI Taxonomy" id="1182542"/>
    <lineage>
        <taxon>Eukaryota</taxon>
        <taxon>Fungi</taxon>
        <taxon>Dikarya</taxon>
        <taxon>Ascomycota</taxon>
        <taxon>Pezizomycotina</taxon>
        <taxon>Eurotiomycetes</taxon>
        <taxon>Chaetothyriomycetidae</taxon>
        <taxon>Chaetothyriales</taxon>
        <taxon>Herpotrichiellaceae</taxon>
        <taxon>Capronia</taxon>
    </lineage>
</organism>
<dbReference type="PANTHER" id="PTHR21373">
    <property type="entry name" value="GLUCOSE REPRESSIBLE PROTEIN MAK10"/>
    <property type="match status" value="1"/>
</dbReference>
<dbReference type="HOGENOM" id="CLU_011757_0_0_1"/>
<evidence type="ECO:0000256" key="1">
    <source>
        <dbReference type="ARBA" id="ARBA00004496"/>
    </source>
</evidence>
<keyword evidence="7" id="KW-1185">Reference proteome</keyword>
<evidence type="ECO:0000313" key="7">
    <source>
        <dbReference type="Proteomes" id="UP000019478"/>
    </source>
</evidence>
<dbReference type="GeneID" id="19164145"/>
<keyword evidence="3" id="KW-0963">Cytoplasm</keyword>
<evidence type="ECO:0000256" key="3">
    <source>
        <dbReference type="ARBA" id="ARBA00022490"/>
    </source>
</evidence>
<dbReference type="InterPro" id="IPR007244">
    <property type="entry name" value="Naa35_N"/>
</dbReference>
<feature type="domain" description="NAA35-like TPR repeats" evidence="5">
    <location>
        <begin position="323"/>
        <end position="713"/>
    </location>
</feature>
<comment type="similarity">
    <text evidence="2">Belongs to the MAK10 family.</text>
</comment>
<protein>
    <recommendedName>
        <fullName evidence="8">Amino-acid N-acetyltransferase subunit Mak10</fullName>
    </recommendedName>
</protein>
<evidence type="ECO:0008006" key="8">
    <source>
        <dbReference type="Google" id="ProtNLM"/>
    </source>
</evidence>
<dbReference type="EMBL" id="AMGY01000001">
    <property type="protein sequence ID" value="EXJ91455.1"/>
    <property type="molecule type" value="Genomic_DNA"/>
</dbReference>
<reference evidence="6 7" key="1">
    <citation type="submission" date="2013-03" db="EMBL/GenBank/DDBJ databases">
        <title>The Genome Sequence of Capronia epimyces CBS 606.96.</title>
        <authorList>
            <consortium name="The Broad Institute Genomics Platform"/>
            <person name="Cuomo C."/>
            <person name="de Hoog S."/>
            <person name="Gorbushina A."/>
            <person name="Walker B."/>
            <person name="Young S.K."/>
            <person name="Zeng Q."/>
            <person name="Gargeya S."/>
            <person name="Fitzgerald M."/>
            <person name="Haas B."/>
            <person name="Abouelleil A."/>
            <person name="Allen A.W."/>
            <person name="Alvarado L."/>
            <person name="Arachchi H.M."/>
            <person name="Berlin A.M."/>
            <person name="Chapman S.B."/>
            <person name="Gainer-Dewar J."/>
            <person name="Goldberg J."/>
            <person name="Griggs A."/>
            <person name="Gujja S."/>
            <person name="Hansen M."/>
            <person name="Howarth C."/>
            <person name="Imamovic A."/>
            <person name="Ireland A."/>
            <person name="Larimer J."/>
            <person name="McCowan C."/>
            <person name="Murphy C."/>
            <person name="Pearson M."/>
            <person name="Poon T.W."/>
            <person name="Priest M."/>
            <person name="Roberts A."/>
            <person name="Saif S."/>
            <person name="Shea T."/>
            <person name="Sisk P."/>
            <person name="Sykes S."/>
            <person name="Wortman J."/>
            <person name="Nusbaum C."/>
            <person name="Birren B."/>
        </authorList>
    </citation>
    <scope>NUCLEOTIDE SEQUENCE [LARGE SCALE GENOMIC DNA]</scope>
    <source>
        <strain evidence="6 7">CBS 606.96</strain>
    </source>
</reference>
<comment type="subcellular location">
    <subcellularLocation>
        <location evidence="1">Cytoplasm</location>
    </subcellularLocation>
</comment>
<evidence type="ECO:0000259" key="4">
    <source>
        <dbReference type="Pfam" id="PF04112"/>
    </source>
</evidence>
<evidence type="ECO:0000313" key="6">
    <source>
        <dbReference type="EMBL" id="EXJ91455.1"/>
    </source>
</evidence>
<dbReference type="PANTHER" id="PTHR21373:SF0">
    <property type="entry name" value="N-ALPHA-ACETYLTRANSFERASE 35, NATC AUXILIARY SUBUNIT"/>
    <property type="match status" value="1"/>
</dbReference>
<dbReference type="InterPro" id="IPR057983">
    <property type="entry name" value="NAA35-like_N"/>
</dbReference>